<comment type="similarity">
    <text evidence="3">Belongs to the HYLS1 family.</text>
</comment>
<feature type="compositionally biased region" description="Basic and acidic residues" evidence="8">
    <location>
        <begin position="327"/>
        <end position="337"/>
    </location>
</feature>
<evidence type="ECO:0000256" key="3">
    <source>
        <dbReference type="ARBA" id="ARBA00010091"/>
    </source>
</evidence>
<dbReference type="GO" id="GO:0060271">
    <property type="term" value="P:cilium assembly"/>
    <property type="evidence" value="ECO:0007669"/>
    <property type="project" value="TreeGrafter"/>
</dbReference>
<feature type="compositionally biased region" description="Basic and acidic residues" evidence="8">
    <location>
        <begin position="209"/>
        <end position="235"/>
    </location>
</feature>
<feature type="region of interest" description="Disordered" evidence="8">
    <location>
        <begin position="65"/>
        <end position="90"/>
    </location>
</feature>
<comment type="caution">
    <text evidence="10">The sequence shown here is derived from an EMBL/GenBank/DDBJ whole genome shotgun (WGS) entry which is preliminary data.</text>
</comment>
<feature type="compositionally biased region" description="Basic and acidic residues" evidence="8">
    <location>
        <begin position="932"/>
        <end position="947"/>
    </location>
</feature>
<evidence type="ECO:0000313" key="10">
    <source>
        <dbReference type="EMBL" id="KAA0707831.1"/>
    </source>
</evidence>
<dbReference type="InterPro" id="IPR027918">
    <property type="entry name" value="HYLS1_C_dom"/>
</dbReference>
<dbReference type="PANTHER" id="PTHR34174">
    <property type="entry name" value="HYDROLETHALUS SYNDROME PROTEIN 1"/>
    <property type="match status" value="1"/>
</dbReference>
<evidence type="ECO:0000313" key="11">
    <source>
        <dbReference type="Proteomes" id="UP000324632"/>
    </source>
</evidence>
<feature type="compositionally biased region" description="Acidic residues" evidence="8">
    <location>
        <begin position="846"/>
        <end position="855"/>
    </location>
</feature>
<evidence type="ECO:0000256" key="4">
    <source>
        <dbReference type="ARBA" id="ARBA00022490"/>
    </source>
</evidence>
<feature type="compositionally biased region" description="Basic and acidic residues" evidence="8">
    <location>
        <begin position="699"/>
        <end position="722"/>
    </location>
</feature>
<feature type="region of interest" description="Disordered" evidence="8">
    <location>
        <begin position="297"/>
        <end position="722"/>
    </location>
</feature>
<feature type="compositionally biased region" description="Basic and acidic residues" evidence="8">
    <location>
        <begin position="143"/>
        <end position="152"/>
    </location>
</feature>
<keyword evidence="4" id="KW-0963">Cytoplasm</keyword>
<accession>A0A5A9NG72</accession>
<feature type="region of interest" description="Disordered" evidence="8">
    <location>
        <begin position="199"/>
        <end position="252"/>
    </location>
</feature>
<feature type="compositionally biased region" description="Acidic residues" evidence="8">
    <location>
        <begin position="312"/>
        <end position="326"/>
    </location>
</feature>
<dbReference type="GO" id="GO:0005814">
    <property type="term" value="C:centriole"/>
    <property type="evidence" value="ECO:0007669"/>
    <property type="project" value="UniProtKB-SubCell"/>
</dbReference>
<name>A0A5A9NG72_9TELE</name>
<feature type="region of interest" description="Disordered" evidence="8">
    <location>
        <begin position="788"/>
        <end position="966"/>
    </location>
</feature>
<feature type="compositionally biased region" description="Basic and acidic residues" evidence="8">
    <location>
        <begin position="581"/>
        <end position="594"/>
    </location>
</feature>
<feature type="compositionally biased region" description="Acidic residues" evidence="8">
    <location>
        <begin position="338"/>
        <end position="353"/>
    </location>
</feature>
<dbReference type="GO" id="GO:0097730">
    <property type="term" value="C:non-motile cilium"/>
    <property type="evidence" value="ECO:0007669"/>
    <property type="project" value="TreeGrafter"/>
</dbReference>
<feature type="compositionally biased region" description="Acidic residues" evidence="8">
    <location>
        <begin position="407"/>
        <end position="416"/>
    </location>
</feature>
<dbReference type="Pfam" id="PF15311">
    <property type="entry name" value="HYLS1_C"/>
    <property type="match status" value="1"/>
</dbReference>
<evidence type="ECO:0000259" key="9">
    <source>
        <dbReference type="Pfam" id="PF15311"/>
    </source>
</evidence>
<feature type="compositionally biased region" description="Polar residues" evidence="8">
    <location>
        <begin position="1071"/>
        <end position="1082"/>
    </location>
</feature>
<comment type="subcellular location">
    <subcellularLocation>
        <location evidence="2">Cell projection</location>
        <location evidence="2">Cilium</location>
    </subcellularLocation>
    <subcellularLocation>
        <location evidence="1">Cytoplasm</location>
        <location evidence="1">Cytoskeleton</location>
        <location evidence="1">Microtubule organizing center</location>
        <location evidence="1">Centrosome</location>
        <location evidence="1">Centriole</location>
    </subcellularLocation>
</comment>
<evidence type="ECO:0000256" key="7">
    <source>
        <dbReference type="ARBA" id="ARBA00023273"/>
    </source>
</evidence>
<feature type="compositionally biased region" description="Basic and acidic residues" evidence="8">
    <location>
        <begin position="801"/>
        <end position="819"/>
    </location>
</feature>
<protein>
    <recommendedName>
        <fullName evidence="9">Centriolar and ciliogenesis-associated protein HYLS1 C-terminal domain-containing protein</fullName>
    </recommendedName>
</protein>
<proteinExistence type="inferred from homology"/>
<feature type="compositionally biased region" description="Basic and acidic residues" evidence="8">
    <location>
        <begin position="373"/>
        <end position="406"/>
    </location>
</feature>
<organism evidence="10 11">
    <name type="scientific">Triplophysa tibetana</name>
    <dbReference type="NCBI Taxonomy" id="1572043"/>
    <lineage>
        <taxon>Eukaryota</taxon>
        <taxon>Metazoa</taxon>
        <taxon>Chordata</taxon>
        <taxon>Craniata</taxon>
        <taxon>Vertebrata</taxon>
        <taxon>Euteleostomi</taxon>
        <taxon>Actinopterygii</taxon>
        <taxon>Neopterygii</taxon>
        <taxon>Teleostei</taxon>
        <taxon>Ostariophysi</taxon>
        <taxon>Cypriniformes</taxon>
        <taxon>Nemacheilidae</taxon>
        <taxon>Triplophysa</taxon>
    </lineage>
</organism>
<reference evidence="10 11" key="1">
    <citation type="journal article" date="2019" name="Mol. Ecol. Resour.">
        <title>Chromosome-level genome assembly of Triplophysa tibetana, a fish adapted to the harsh high-altitude environment of the Tibetan Plateau.</title>
        <authorList>
            <person name="Yang X."/>
            <person name="Liu H."/>
            <person name="Ma Z."/>
            <person name="Zou Y."/>
            <person name="Zou M."/>
            <person name="Mao Y."/>
            <person name="Li X."/>
            <person name="Wang H."/>
            <person name="Chen T."/>
            <person name="Wang W."/>
            <person name="Yang R."/>
        </authorList>
    </citation>
    <scope>NUCLEOTIDE SEQUENCE [LARGE SCALE GENOMIC DNA]</scope>
    <source>
        <strain evidence="10">TTIB1903HZAU</strain>
        <tissue evidence="10">Muscle</tissue>
    </source>
</reference>
<feature type="compositionally biased region" description="Basic and acidic residues" evidence="8">
    <location>
        <begin position="488"/>
        <end position="502"/>
    </location>
</feature>
<feature type="compositionally biased region" description="Basic and acidic residues" evidence="8">
    <location>
        <begin position="1009"/>
        <end position="1019"/>
    </location>
</feature>
<evidence type="ECO:0000256" key="6">
    <source>
        <dbReference type="ARBA" id="ARBA00023212"/>
    </source>
</evidence>
<feature type="compositionally biased region" description="Basic and acidic residues" evidence="8">
    <location>
        <begin position="417"/>
        <end position="437"/>
    </location>
</feature>
<gene>
    <name evidence="10" type="ORF">E1301_Tti009691</name>
</gene>
<evidence type="ECO:0000256" key="8">
    <source>
        <dbReference type="SAM" id="MobiDB-lite"/>
    </source>
</evidence>
<dbReference type="Proteomes" id="UP000324632">
    <property type="component" value="Chromosome 19"/>
</dbReference>
<feature type="compositionally biased region" description="Basic and acidic residues" evidence="8">
    <location>
        <begin position="609"/>
        <end position="690"/>
    </location>
</feature>
<keyword evidence="5" id="KW-0970">Cilium biogenesis/degradation</keyword>
<dbReference type="PANTHER" id="PTHR34174:SF1">
    <property type="entry name" value="CENTRIOLAR AND CILIOGENESIS-ASSOCIATED PROTEIN HYLS1"/>
    <property type="match status" value="1"/>
</dbReference>
<dbReference type="AlphaFoldDB" id="A0A5A9NG72"/>
<feature type="region of interest" description="Disordered" evidence="8">
    <location>
        <begin position="143"/>
        <end position="164"/>
    </location>
</feature>
<feature type="compositionally biased region" description="Acidic residues" evidence="8">
    <location>
        <begin position="361"/>
        <end position="372"/>
    </location>
</feature>
<keyword evidence="11" id="KW-1185">Reference proteome</keyword>
<feature type="compositionally biased region" description="Basic and acidic residues" evidence="8">
    <location>
        <begin position="516"/>
        <end position="539"/>
    </location>
</feature>
<feature type="compositionally biased region" description="Acidic residues" evidence="8">
    <location>
        <begin position="506"/>
        <end position="515"/>
    </location>
</feature>
<evidence type="ECO:0000256" key="2">
    <source>
        <dbReference type="ARBA" id="ARBA00004138"/>
    </source>
</evidence>
<feature type="compositionally biased region" description="Low complexity" evidence="8">
    <location>
        <begin position="72"/>
        <end position="83"/>
    </location>
</feature>
<dbReference type="InterPro" id="IPR052319">
    <property type="entry name" value="Centriolar_ciliogenesis_assoc"/>
</dbReference>
<feature type="region of interest" description="Disordered" evidence="8">
    <location>
        <begin position="996"/>
        <end position="1030"/>
    </location>
</feature>
<evidence type="ECO:0000256" key="1">
    <source>
        <dbReference type="ARBA" id="ARBA00004114"/>
    </source>
</evidence>
<feature type="domain" description="Centriolar and ciliogenesis-associated protein HYLS1 C-terminal" evidence="9">
    <location>
        <begin position="1111"/>
        <end position="1158"/>
    </location>
</feature>
<dbReference type="EMBL" id="SOYY01000019">
    <property type="protein sequence ID" value="KAA0707831.1"/>
    <property type="molecule type" value="Genomic_DNA"/>
</dbReference>
<keyword evidence="6" id="KW-0206">Cytoskeleton</keyword>
<evidence type="ECO:0000256" key="5">
    <source>
        <dbReference type="ARBA" id="ARBA00022794"/>
    </source>
</evidence>
<feature type="compositionally biased region" description="Acidic residues" evidence="8">
    <location>
        <begin position="476"/>
        <end position="487"/>
    </location>
</feature>
<sequence>MYFENETAAVVLTLKTTIKSGRFTEMDHLDFSEEEIQQQLAALGYNNIPKQRLREFKRDLDHLIRHEKSKSHSSSEWSSPPDSRSGKSPPALVKEKVILNNIGPSRNYALFNTSSVGQHHDIFTSTFHEEDIRDTNNYYDSYSRHSIADRPARPSTAPNRLETEKRSSEIFYSISDVSHTTSPERENWAQKRPTVKRKVLRKYQGQSHVCDESTHSEDSGFDSRLENENKDDRESLSSSLWTDEESEKEDGKCFEKDNKKIARELGKDRKTEKEHFVVTCGDKEEIKETREGNMLEKVNFMHAETNPKADGYESEEERELLIDEDEKDKSTEKTRTETEEESEEEEENEEEVECEKREEESKEDDTETENEDEKGKAKERKESEEGKSDESKSAYKEGESEEKDTGTESEEENEEAQEGKKSKEEESDKKIENKSGNEEEDTGTESEEKLDGKESEKVEESEEKIKNISEYKEEDFGTESEEESDEELGGRKSKTNEKREAKSSNYEEDDSEEEDKGTQNKAEEIDLSQTKRDMFKESEENGEYMSEDDRNEKSECFVSEDTTENEKRENQNDDSESEEIESSKEYFNSEEKCADSLSEGEWSEEERESDEKRESHTIEMSEKNSDFPEQEYKDKDEGRGEARYIKTCTSEHGRVVKKNSEDKSTENSEINKEYESKPNSDKEMSKREVQTDEEEESECLIKESTEKENEKRIHCRKDNNNEADKMECSVNDNEIYFVPEIRNEEKAEHCISESSEEDLIERWPVRYEPETGVEEKKQWIMMMDDDATDRRTAEQCTLGAETKDVPKGVNEDDRERSFEEDITTVSPSVLEEWEGYHQNPKAYISDDPEYNEDEQEKQQKETKELEEEISEDFHSMGLGSPAASTLTSGYGTYRPDSSKDGEEVDYRDDCTLAGLEEENDAQSSKSEVPAEFSERHAPRTDSRRDVTMHNIDQSLEEYEVSDSQPNQISAECDNISSQNVCFDDIWELGALRGNVDHPFNIRDRRSKGERRSKEKQSDDGHDDDDNMRKEKRIKTYNGFFGAVSELEERLDHMQIGAPRVPYDSESEEAENYSNRSSSATDEASSAFQEYMKGMTRSHSESDIRPRPKSFIRPVFEHPHTRNWKKSDPVTRYFQYKQEWEMFKPPGEKSRKELHWAIRVLNF</sequence>
<keyword evidence="7" id="KW-0966">Cell projection</keyword>
<feature type="region of interest" description="Disordered" evidence="8">
    <location>
        <begin position="1054"/>
        <end position="1082"/>
    </location>
</feature>
<feature type="compositionally biased region" description="Basic and acidic residues" evidence="8">
    <location>
        <begin position="446"/>
        <end position="475"/>
    </location>
</feature>